<feature type="transmembrane region" description="Helical" evidence="5">
    <location>
        <begin position="30"/>
        <end position="48"/>
    </location>
</feature>
<dbReference type="RefSeq" id="WP_090260145.1">
    <property type="nucleotide sequence ID" value="NZ_FNDS01000001.1"/>
</dbReference>
<evidence type="ECO:0000256" key="1">
    <source>
        <dbReference type="ARBA" id="ARBA00001946"/>
    </source>
</evidence>
<sequence length="355" mass="39625">MFKSIEREILQRPVTAALHREFLQHDYERLHSFCLLTYAASIGIWFLFDLIVSFEGNQGFSIASVLFLVLLYALLGALQFIAEARHFYLLNLLFVACYCIGLRLVIAGIPQALQPAWLTLAGSTMLYGATVMPLNRPAMFAVTALVCSLLFPIPSTADGALHTTLILGYWLFIVGLTLYAYLHHSRAKLHNFAMAHLLLGQAYMDALTEIPNRRAFISRVEQLMRTAGEPPCFLAMIDIDDFKKVNDRFGHDIGDEVLKHVATQIRQVMADQQYARLGGEEFGIYLQGLSRQEAEGRVEALCRQVREAPSDHPVTISIGLAQIAPGDGLSQALIKADKALYVSKRNGKNRYTYAA</sequence>
<dbReference type="InterPro" id="IPR000160">
    <property type="entry name" value="GGDEF_dom"/>
</dbReference>
<evidence type="ECO:0000256" key="5">
    <source>
        <dbReference type="SAM" id="Phobius"/>
    </source>
</evidence>
<gene>
    <name evidence="7" type="ORF">SAMN05216272_101329</name>
</gene>
<dbReference type="PANTHER" id="PTHR45138:SF9">
    <property type="entry name" value="DIGUANYLATE CYCLASE DGCM-RELATED"/>
    <property type="match status" value="1"/>
</dbReference>
<protein>
    <recommendedName>
        <fullName evidence="3">diguanylate cyclase</fullName>
        <ecNumber evidence="3">2.7.7.65</ecNumber>
    </recommendedName>
</protein>
<dbReference type="InterPro" id="IPR029787">
    <property type="entry name" value="Nucleotide_cyclase"/>
</dbReference>
<dbReference type="InterPro" id="IPR050469">
    <property type="entry name" value="Diguanylate_Cyclase"/>
</dbReference>
<accession>A0A1G8C101</accession>
<proteinExistence type="predicted"/>
<feature type="transmembrane region" description="Helical" evidence="5">
    <location>
        <begin position="137"/>
        <end position="154"/>
    </location>
</feature>
<dbReference type="PANTHER" id="PTHR45138">
    <property type="entry name" value="REGULATORY COMPONENTS OF SENSORY TRANSDUCTION SYSTEM"/>
    <property type="match status" value="1"/>
</dbReference>
<dbReference type="EC" id="2.7.7.65" evidence="3"/>
<evidence type="ECO:0000259" key="6">
    <source>
        <dbReference type="PROSITE" id="PS50887"/>
    </source>
</evidence>
<dbReference type="FunFam" id="3.30.70.270:FF:000001">
    <property type="entry name" value="Diguanylate cyclase domain protein"/>
    <property type="match status" value="1"/>
</dbReference>
<dbReference type="SMART" id="SM00267">
    <property type="entry name" value="GGDEF"/>
    <property type="match status" value="1"/>
</dbReference>
<dbReference type="Pfam" id="PF00990">
    <property type="entry name" value="GGDEF"/>
    <property type="match status" value="1"/>
</dbReference>
<feature type="transmembrane region" description="Helical" evidence="5">
    <location>
        <begin position="112"/>
        <end position="130"/>
    </location>
</feature>
<keyword evidence="5" id="KW-1133">Transmembrane helix</keyword>
<dbReference type="Proteomes" id="UP000199636">
    <property type="component" value="Unassembled WGS sequence"/>
</dbReference>
<dbReference type="OrthoDB" id="9812260at2"/>
<feature type="transmembrane region" description="Helical" evidence="5">
    <location>
        <begin position="60"/>
        <end position="81"/>
    </location>
</feature>
<evidence type="ECO:0000313" key="8">
    <source>
        <dbReference type="Proteomes" id="UP000199636"/>
    </source>
</evidence>
<evidence type="ECO:0000256" key="4">
    <source>
        <dbReference type="ARBA" id="ARBA00034247"/>
    </source>
</evidence>
<dbReference type="NCBIfam" id="TIGR00254">
    <property type="entry name" value="GGDEF"/>
    <property type="match status" value="1"/>
</dbReference>
<dbReference type="GO" id="GO:0052621">
    <property type="term" value="F:diguanylate cyclase activity"/>
    <property type="evidence" value="ECO:0007669"/>
    <property type="project" value="UniProtKB-EC"/>
</dbReference>
<dbReference type="CDD" id="cd01949">
    <property type="entry name" value="GGDEF"/>
    <property type="match status" value="1"/>
</dbReference>
<evidence type="ECO:0000313" key="7">
    <source>
        <dbReference type="EMBL" id="SDH39003.1"/>
    </source>
</evidence>
<dbReference type="STRING" id="428992.SAMN05216272_101329"/>
<dbReference type="EMBL" id="FNDS01000001">
    <property type="protein sequence ID" value="SDH39003.1"/>
    <property type="molecule type" value="Genomic_DNA"/>
</dbReference>
<dbReference type="PROSITE" id="PS50887">
    <property type="entry name" value="GGDEF"/>
    <property type="match status" value="1"/>
</dbReference>
<evidence type="ECO:0000256" key="2">
    <source>
        <dbReference type="ARBA" id="ARBA00004533"/>
    </source>
</evidence>
<keyword evidence="5" id="KW-0472">Membrane</keyword>
<dbReference type="GO" id="GO:0005886">
    <property type="term" value="C:plasma membrane"/>
    <property type="evidence" value="ECO:0007669"/>
    <property type="project" value="UniProtKB-SubCell"/>
</dbReference>
<dbReference type="GO" id="GO:1902201">
    <property type="term" value="P:negative regulation of bacterial-type flagellum-dependent cell motility"/>
    <property type="evidence" value="ECO:0007669"/>
    <property type="project" value="TreeGrafter"/>
</dbReference>
<dbReference type="Gene3D" id="3.30.70.270">
    <property type="match status" value="1"/>
</dbReference>
<comment type="subcellular location">
    <subcellularLocation>
        <location evidence="2">Cell inner membrane</location>
    </subcellularLocation>
</comment>
<feature type="transmembrane region" description="Helical" evidence="5">
    <location>
        <begin position="88"/>
        <end position="106"/>
    </location>
</feature>
<name>A0A1G8C101_9PSED</name>
<dbReference type="InterPro" id="IPR043128">
    <property type="entry name" value="Rev_trsase/Diguanyl_cyclase"/>
</dbReference>
<comment type="cofactor">
    <cofactor evidence="1">
        <name>Mg(2+)</name>
        <dbReference type="ChEBI" id="CHEBI:18420"/>
    </cofactor>
</comment>
<keyword evidence="5" id="KW-0812">Transmembrane</keyword>
<dbReference type="AlphaFoldDB" id="A0A1G8C101"/>
<feature type="transmembrane region" description="Helical" evidence="5">
    <location>
        <begin position="160"/>
        <end position="182"/>
    </location>
</feature>
<comment type="catalytic activity">
    <reaction evidence="4">
        <text>2 GTP = 3',3'-c-di-GMP + 2 diphosphate</text>
        <dbReference type="Rhea" id="RHEA:24898"/>
        <dbReference type="ChEBI" id="CHEBI:33019"/>
        <dbReference type="ChEBI" id="CHEBI:37565"/>
        <dbReference type="ChEBI" id="CHEBI:58805"/>
        <dbReference type="EC" id="2.7.7.65"/>
    </reaction>
</comment>
<keyword evidence="8" id="KW-1185">Reference proteome</keyword>
<dbReference type="GO" id="GO:0043709">
    <property type="term" value="P:cell adhesion involved in single-species biofilm formation"/>
    <property type="evidence" value="ECO:0007669"/>
    <property type="project" value="TreeGrafter"/>
</dbReference>
<evidence type="ECO:0000256" key="3">
    <source>
        <dbReference type="ARBA" id="ARBA00012528"/>
    </source>
</evidence>
<feature type="domain" description="GGDEF" evidence="6">
    <location>
        <begin position="230"/>
        <end position="355"/>
    </location>
</feature>
<organism evidence="7 8">
    <name type="scientific">Pseudomonas panipatensis</name>
    <dbReference type="NCBI Taxonomy" id="428992"/>
    <lineage>
        <taxon>Bacteria</taxon>
        <taxon>Pseudomonadati</taxon>
        <taxon>Pseudomonadota</taxon>
        <taxon>Gammaproteobacteria</taxon>
        <taxon>Pseudomonadales</taxon>
        <taxon>Pseudomonadaceae</taxon>
        <taxon>Pseudomonas</taxon>
    </lineage>
</organism>
<reference evidence="8" key="1">
    <citation type="submission" date="2016-10" db="EMBL/GenBank/DDBJ databases">
        <authorList>
            <person name="Varghese N."/>
            <person name="Submissions S."/>
        </authorList>
    </citation>
    <scope>NUCLEOTIDE SEQUENCE [LARGE SCALE GENOMIC DNA]</scope>
    <source>
        <strain evidence="8">CCM 7469</strain>
    </source>
</reference>
<dbReference type="SUPFAM" id="SSF55073">
    <property type="entry name" value="Nucleotide cyclase"/>
    <property type="match status" value="1"/>
</dbReference>